<keyword evidence="3" id="KW-1185">Reference proteome</keyword>
<geneLocation type="plasmid" evidence="3">
    <name>pSTJ002</name>
</geneLocation>
<evidence type="ECO:0000256" key="1">
    <source>
        <dbReference type="SAM" id="Phobius"/>
    </source>
</evidence>
<protein>
    <submittedName>
        <fullName evidence="2">Uncharacterized protein</fullName>
    </submittedName>
</protein>
<dbReference type="KEGG" id="hhb:Hhub_5181"/>
<sequence length="126" mass="13862">MPSLNSRLTFAVAGGVLNTVLLNWWLISILGGSGPGPQTTIATQIGAWSYWIIGPFLLGAIPIYLYFEYHLVTAPLLTILLSGYCFADRLPGGSMEDFTAFYFGVWPFFLAVIGVIAAAEYYVRMR</sequence>
<gene>
    <name evidence="2" type="ORF">HHUB_5181</name>
</gene>
<keyword evidence="1" id="KW-1133">Transmembrane helix</keyword>
<organism evidence="2 3">
    <name type="scientific">Halobacterium hubeiense</name>
    <dbReference type="NCBI Taxonomy" id="1407499"/>
    <lineage>
        <taxon>Archaea</taxon>
        <taxon>Methanobacteriati</taxon>
        <taxon>Methanobacteriota</taxon>
        <taxon>Stenosarchaea group</taxon>
        <taxon>Halobacteria</taxon>
        <taxon>Halobacteriales</taxon>
        <taxon>Halobacteriaceae</taxon>
        <taxon>Halobacterium</taxon>
    </lineage>
</organism>
<dbReference type="AlphaFoldDB" id="A0A0U5H7C2"/>
<dbReference type="EMBL" id="LN831304">
    <property type="protein sequence ID" value="CQH64776.1"/>
    <property type="molecule type" value="Genomic_DNA"/>
</dbReference>
<feature type="transmembrane region" description="Helical" evidence="1">
    <location>
        <begin position="6"/>
        <end position="27"/>
    </location>
</feature>
<evidence type="ECO:0000313" key="2">
    <source>
        <dbReference type="EMBL" id="CQH64776.1"/>
    </source>
</evidence>
<keyword evidence="1" id="KW-0812">Transmembrane</keyword>
<feature type="transmembrane region" description="Helical" evidence="1">
    <location>
        <begin position="48"/>
        <end position="67"/>
    </location>
</feature>
<dbReference type="OrthoDB" id="222036at2157"/>
<feature type="transmembrane region" description="Helical" evidence="1">
    <location>
        <begin position="100"/>
        <end position="123"/>
    </location>
</feature>
<evidence type="ECO:0000313" key="3">
    <source>
        <dbReference type="Proteomes" id="UP000066737"/>
    </source>
</evidence>
<name>A0A0U5H7C2_9EURY</name>
<dbReference type="Proteomes" id="UP000066737">
    <property type="component" value="Plasmid pSTJ002"/>
</dbReference>
<dbReference type="GeneID" id="26660796"/>
<reference evidence="3" key="1">
    <citation type="journal article" date="2016" name="Environ. Microbiol.">
        <title>The complete genome of a viable archaeum isolated from 123-million-year-old rock salt.</title>
        <authorList>
            <person name="Jaakkola S.T."/>
            <person name="Pfeiffer F."/>
            <person name="Ravantti J.J."/>
            <person name="Guo Q."/>
            <person name="Liu Y."/>
            <person name="Chen X."/>
            <person name="Ma H."/>
            <person name="Yang C."/>
            <person name="Oksanen H.M."/>
            <person name="Bamford D.H."/>
        </authorList>
    </citation>
    <scope>NUCLEOTIDE SEQUENCE</scope>
    <source>
        <strain evidence="3">JI20-1</strain>
        <plasmid evidence="3">Plasmid pSTJ002</plasmid>
    </source>
</reference>
<accession>A0A0U5H7C2</accession>
<dbReference type="RefSeq" id="WP_059059082.1">
    <property type="nucleotide sequence ID" value="NZ_LN831304.1"/>
</dbReference>
<keyword evidence="1" id="KW-0472">Membrane</keyword>
<proteinExistence type="predicted"/>